<evidence type="ECO:0000256" key="5">
    <source>
        <dbReference type="ARBA" id="ARBA00023224"/>
    </source>
</evidence>
<keyword evidence="4" id="KW-0325">Glycoprotein</keyword>
<gene>
    <name evidence="7" type="ORF">Q5P01_018605</name>
</gene>
<name>A0AA88M587_CHASR</name>
<keyword evidence="2" id="KW-0297">G-protein coupled receptor</keyword>
<dbReference type="EMBL" id="JAUPFM010000014">
    <property type="protein sequence ID" value="KAK2830674.1"/>
    <property type="molecule type" value="Genomic_DNA"/>
</dbReference>
<sequence length="270" mass="29979">MALSSSNDTNSSSKPESCEFGQSQTASLAMNDIITFLIGQPVVTRLLWITFTSKKEKDILNLNLAVFLNVQFLMSILHLLALFVIKNIQMQVLKFLIVYAEIGGPVSLCFICIQRYVAVIHPTSYPLLKKYRCRELWAVLVWLTAVPTAFASTFGGDNMAPFREDMINTISFTVMVCMTAVIARVSIRVAMTLKTSGPEGNKLSPGKRRAFTTVCAIAATTLCFYIPVALLQKFRTMNKYIYECVITPVCILLLSVAGVVHPVSEKESVR</sequence>
<protein>
    <recommendedName>
        <fullName evidence="9">G-protein coupled receptors family 1 profile domain-containing protein</fullName>
    </recommendedName>
</protein>
<accession>A0AA88M587</accession>
<dbReference type="SUPFAM" id="SSF81321">
    <property type="entry name" value="Family A G protein-coupled receptor-like"/>
    <property type="match status" value="1"/>
</dbReference>
<evidence type="ECO:0000256" key="3">
    <source>
        <dbReference type="ARBA" id="ARBA00023170"/>
    </source>
</evidence>
<reference evidence="7" key="1">
    <citation type="submission" date="2023-07" db="EMBL/GenBank/DDBJ databases">
        <title>Chromosome-level Genome Assembly of Striped Snakehead (Channa striata).</title>
        <authorList>
            <person name="Liu H."/>
        </authorList>
    </citation>
    <scope>NUCLEOTIDE SEQUENCE</scope>
    <source>
        <strain evidence="7">Gz</strain>
        <tissue evidence="7">Muscle</tissue>
    </source>
</reference>
<dbReference type="PANTHER" id="PTHR24232">
    <property type="entry name" value="G-PROTEIN COUPLED RECEPTOR"/>
    <property type="match status" value="1"/>
</dbReference>
<feature type="transmembrane region" description="Helical" evidence="6">
    <location>
        <begin position="166"/>
        <end position="187"/>
    </location>
</feature>
<keyword evidence="6" id="KW-0812">Transmembrane</keyword>
<dbReference type="GO" id="GO:0035025">
    <property type="term" value="P:positive regulation of Rho protein signal transduction"/>
    <property type="evidence" value="ECO:0007669"/>
    <property type="project" value="TreeGrafter"/>
</dbReference>
<evidence type="ECO:0000256" key="1">
    <source>
        <dbReference type="ARBA" id="ARBA00004141"/>
    </source>
</evidence>
<proteinExistence type="predicted"/>
<evidence type="ECO:0000256" key="4">
    <source>
        <dbReference type="ARBA" id="ARBA00023180"/>
    </source>
</evidence>
<feature type="transmembrane region" description="Helical" evidence="6">
    <location>
        <begin position="136"/>
        <end position="154"/>
    </location>
</feature>
<evidence type="ECO:0000313" key="7">
    <source>
        <dbReference type="EMBL" id="KAK2830674.1"/>
    </source>
</evidence>
<evidence type="ECO:0008006" key="9">
    <source>
        <dbReference type="Google" id="ProtNLM"/>
    </source>
</evidence>
<evidence type="ECO:0000256" key="2">
    <source>
        <dbReference type="ARBA" id="ARBA00023040"/>
    </source>
</evidence>
<keyword evidence="5" id="KW-0807">Transducer</keyword>
<keyword evidence="8" id="KW-1185">Reference proteome</keyword>
<dbReference type="GO" id="GO:0004930">
    <property type="term" value="F:G protein-coupled receptor activity"/>
    <property type="evidence" value="ECO:0007669"/>
    <property type="project" value="UniProtKB-KW"/>
</dbReference>
<keyword evidence="6" id="KW-1133">Transmembrane helix</keyword>
<comment type="subcellular location">
    <subcellularLocation>
        <location evidence="1">Membrane</location>
        <topology evidence="1">Multi-pass membrane protein</topology>
    </subcellularLocation>
</comment>
<feature type="transmembrane region" description="Helical" evidence="6">
    <location>
        <begin position="240"/>
        <end position="260"/>
    </location>
</feature>
<dbReference type="Gene3D" id="1.20.1070.10">
    <property type="entry name" value="Rhodopsin 7-helix transmembrane proteins"/>
    <property type="match status" value="1"/>
</dbReference>
<comment type="caution">
    <text evidence="7">The sequence shown here is derived from an EMBL/GenBank/DDBJ whole genome shotgun (WGS) entry which is preliminary data.</text>
</comment>
<evidence type="ECO:0000313" key="8">
    <source>
        <dbReference type="Proteomes" id="UP001187415"/>
    </source>
</evidence>
<dbReference type="Proteomes" id="UP001187415">
    <property type="component" value="Unassembled WGS sequence"/>
</dbReference>
<feature type="transmembrane region" description="Helical" evidence="6">
    <location>
        <begin position="208"/>
        <end position="228"/>
    </location>
</feature>
<dbReference type="GO" id="GO:0005886">
    <property type="term" value="C:plasma membrane"/>
    <property type="evidence" value="ECO:0007669"/>
    <property type="project" value="TreeGrafter"/>
</dbReference>
<feature type="transmembrane region" description="Helical" evidence="6">
    <location>
        <begin position="97"/>
        <end position="116"/>
    </location>
</feature>
<dbReference type="GO" id="GO:0007200">
    <property type="term" value="P:phospholipase C-activating G protein-coupled receptor signaling pathway"/>
    <property type="evidence" value="ECO:0007669"/>
    <property type="project" value="TreeGrafter"/>
</dbReference>
<keyword evidence="6" id="KW-0472">Membrane</keyword>
<feature type="transmembrane region" description="Helical" evidence="6">
    <location>
        <begin position="64"/>
        <end position="85"/>
    </location>
</feature>
<organism evidence="7 8">
    <name type="scientific">Channa striata</name>
    <name type="common">Snakehead murrel</name>
    <name type="synonym">Ophicephalus striatus</name>
    <dbReference type="NCBI Taxonomy" id="64152"/>
    <lineage>
        <taxon>Eukaryota</taxon>
        <taxon>Metazoa</taxon>
        <taxon>Chordata</taxon>
        <taxon>Craniata</taxon>
        <taxon>Vertebrata</taxon>
        <taxon>Euteleostomi</taxon>
        <taxon>Actinopterygii</taxon>
        <taxon>Neopterygii</taxon>
        <taxon>Teleostei</taxon>
        <taxon>Neoteleostei</taxon>
        <taxon>Acanthomorphata</taxon>
        <taxon>Anabantaria</taxon>
        <taxon>Anabantiformes</taxon>
        <taxon>Channoidei</taxon>
        <taxon>Channidae</taxon>
        <taxon>Channa</taxon>
    </lineage>
</organism>
<dbReference type="PANTHER" id="PTHR24232:SF107">
    <property type="entry name" value="HYDROXYCARBOXYLIC ACID RECEPTOR 2-LIKE"/>
    <property type="match status" value="1"/>
</dbReference>
<dbReference type="AlphaFoldDB" id="A0AA88M587"/>
<evidence type="ECO:0000256" key="6">
    <source>
        <dbReference type="SAM" id="Phobius"/>
    </source>
</evidence>
<keyword evidence="3" id="KW-0675">Receptor</keyword>